<protein>
    <submittedName>
        <fullName evidence="1">Uncharacterized protein</fullName>
    </submittedName>
</protein>
<organism evidence="1 2">
    <name type="scientific">Arctium lappa</name>
    <name type="common">Greater burdock</name>
    <name type="synonym">Lappa major</name>
    <dbReference type="NCBI Taxonomy" id="4217"/>
    <lineage>
        <taxon>Eukaryota</taxon>
        <taxon>Viridiplantae</taxon>
        <taxon>Streptophyta</taxon>
        <taxon>Embryophyta</taxon>
        <taxon>Tracheophyta</taxon>
        <taxon>Spermatophyta</taxon>
        <taxon>Magnoliopsida</taxon>
        <taxon>eudicotyledons</taxon>
        <taxon>Gunneridae</taxon>
        <taxon>Pentapetalae</taxon>
        <taxon>asterids</taxon>
        <taxon>campanulids</taxon>
        <taxon>Asterales</taxon>
        <taxon>Asteraceae</taxon>
        <taxon>Carduoideae</taxon>
        <taxon>Cardueae</taxon>
        <taxon>Arctiinae</taxon>
        <taxon>Arctium</taxon>
    </lineage>
</organism>
<proteinExistence type="predicted"/>
<name>A0ACB9BAM1_ARCLA</name>
<comment type="caution">
    <text evidence="1">The sequence shown here is derived from an EMBL/GenBank/DDBJ whole genome shotgun (WGS) entry which is preliminary data.</text>
</comment>
<gene>
    <name evidence="1" type="ORF">L6452_20037</name>
</gene>
<reference evidence="2" key="1">
    <citation type="journal article" date="2022" name="Mol. Ecol. Resour.">
        <title>The genomes of chicory, endive, great burdock and yacon provide insights into Asteraceae palaeo-polyploidization history and plant inulin production.</title>
        <authorList>
            <person name="Fan W."/>
            <person name="Wang S."/>
            <person name="Wang H."/>
            <person name="Wang A."/>
            <person name="Jiang F."/>
            <person name="Liu H."/>
            <person name="Zhao H."/>
            <person name="Xu D."/>
            <person name="Zhang Y."/>
        </authorList>
    </citation>
    <scope>NUCLEOTIDE SEQUENCE [LARGE SCALE GENOMIC DNA]</scope>
    <source>
        <strain evidence="2">cv. Niubang</strain>
    </source>
</reference>
<evidence type="ECO:0000313" key="2">
    <source>
        <dbReference type="Proteomes" id="UP001055879"/>
    </source>
</evidence>
<reference evidence="1 2" key="2">
    <citation type="journal article" date="2022" name="Mol. Ecol. Resour.">
        <title>The genomes of chicory, endive, great burdock and yacon provide insights into Asteraceae paleo-polyploidization history and plant inulin production.</title>
        <authorList>
            <person name="Fan W."/>
            <person name="Wang S."/>
            <person name="Wang H."/>
            <person name="Wang A."/>
            <person name="Jiang F."/>
            <person name="Liu H."/>
            <person name="Zhao H."/>
            <person name="Xu D."/>
            <person name="Zhang Y."/>
        </authorList>
    </citation>
    <scope>NUCLEOTIDE SEQUENCE [LARGE SCALE GENOMIC DNA]</scope>
    <source>
        <strain evidence="2">cv. Niubang</strain>
    </source>
</reference>
<dbReference type="Proteomes" id="UP001055879">
    <property type="component" value="Linkage Group LG06"/>
</dbReference>
<accession>A0ACB9BAM1</accession>
<dbReference type="EMBL" id="CM042052">
    <property type="protein sequence ID" value="KAI3719143.1"/>
    <property type="molecule type" value="Genomic_DNA"/>
</dbReference>
<keyword evidence="2" id="KW-1185">Reference proteome</keyword>
<evidence type="ECO:0000313" key="1">
    <source>
        <dbReference type="EMBL" id="KAI3719143.1"/>
    </source>
</evidence>
<sequence length="92" mass="10538">MESRKKKSTISSKAFANLFNIIEPMKSFQWGKDLGIENLHQGFTHVFDTSFETTEGLEIYLSHPAHVEFANEFLAHLDKVIVMDYKPTAVHP</sequence>